<organism evidence="3 4">
    <name type="scientific">Cecembia lonarensis (strain CCUG 58316 / KCTC 22772 / LW9)</name>
    <dbReference type="NCBI Taxonomy" id="1225176"/>
    <lineage>
        <taxon>Bacteria</taxon>
        <taxon>Pseudomonadati</taxon>
        <taxon>Bacteroidota</taxon>
        <taxon>Cytophagia</taxon>
        <taxon>Cytophagales</taxon>
        <taxon>Cyclobacteriaceae</taxon>
        <taxon>Cecembia</taxon>
    </lineage>
</organism>
<comment type="caution">
    <text evidence="3">The sequence shown here is derived from an EMBL/GenBank/DDBJ whole genome shotgun (WGS) entry which is preliminary data.</text>
</comment>
<accession>K1L8B5</accession>
<name>K1L8B5_CECL9</name>
<evidence type="ECO:0000313" key="3">
    <source>
        <dbReference type="EMBL" id="EKB48372.1"/>
    </source>
</evidence>
<dbReference type="PROSITE" id="PS51819">
    <property type="entry name" value="VOC"/>
    <property type="match status" value="1"/>
</dbReference>
<evidence type="ECO:0000313" key="4">
    <source>
        <dbReference type="Proteomes" id="UP000004478"/>
    </source>
</evidence>
<protein>
    <submittedName>
        <fullName evidence="3">Glyoxalase-like domain protein</fullName>
    </submittedName>
</protein>
<dbReference type="Proteomes" id="UP000004478">
    <property type="component" value="Unassembled WGS sequence"/>
</dbReference>
<feature type="signal peptide" evidence="1">
    <location>
        <begin position="1"/>
        <end position="23"/>
    </location>
</feature>
<evidence type="ECO:0000256" key="1">
    <source>
        <dbReference type="SAM" id="SignalP"/>
    </source>
</evidence>
<keyword evidence="4" id="KW-1185">Reference proteome</keyword>
<gene>
    <name evidence="3" type="ORF">B879_03008</name>
</gene>
<evidence type="ECO:0000259" key="2">
    <source>
        <dbReference type="PROSITE" id="PS51819"/>
    </source>
</evidence>
<dbReference type="SUPFAM" id="SSF54593">
    <property type="entry name" value="Glyoxalase/Bleomycin resistance protein/Dihydroxybiphenyl dioxygenase"/>
    <property type="match status" value="2"/>
</dbReference>
<dbReference type="PROSITE" id="PS51257">
    <property type="entry name" value="PROKAR_LIPOPROTEIN"/>
    <property type="match status" value="1"/>
</dbReference>
<dbReference type="EMBL" id="AMGM01000055">
    <property type="protein sequence ID" value="EKB48372.1"/>
    <property type="molecule type" value="Genomic_DNA"/>
</dbReference>
<keyword evidence="1" id="KW-0732">Signal</keyword>
<feature type="domain" description="VOC" evidence="2">
    <location>
        <begin position="159"/>
        <end position="276"/>
    </location>
</feature>
<dbReference type="InterPro" id="IPR029068">
    <property type="entry name" value="Glyas_Bleomycin-R_OHBP_Dase"/>
</dbReference>
<dbReference type="AlphaFoldDB" id="K1L8B5"/>
<dbReference type="Pfam" id="PF00903">
    <property type="entry name" value="Glyoxalase"/>
    <property type="match status" value="1"/>
</dbReference>
<sequence length="441" mass="50664">MPMKNALVVLLLLFFLASCGSQGNKNQVIHIGQMKAFAEMVAADVKPLALSEPMNPAEVDALWETAQEIAQERGVEVFRENELIQTQLFPTDIAKGMEVLIFHKPKALRAYRTLKNTVRGGQNGEAEARAFGRLLGYPPHYINKLMAKQTDFRTLIDFGIQGINIFLYYKDMDRAKAFYQETLGLQIISDYGFAATVKVTDDSWLTLVDANLGRHKADEPKTVAIALLTNHLSEWYAYLQKEGIPIKYEYKPKENNAHDGFVAIDPEGYLLEFEMFKQHPENEKLMPLLPRYDATSGATDRWSKDEGFYGTVFWLYYEDMQEAEQFLEEKMGLKQIVDQGWAKVYQVSKTGFIGPVDGRRGMHPFTEKKGTSISFLVEDLEGWYNYVQTHQPFPILQEMYTGKGDRYKAFVGIDPGKYYFEFNRFLNHPDNERILEILKKD</sequence>
<dbReference type="InterPro" id="IPR004360">
    <property type="entry name" value="Glyas_Fos-R_dOase_dom"/>
</dbReference>
<dbReference type="CDD" id="cd06587">
    <property type="entry name" value="VOC"/>
    <property type="match status" value="2"/>
</dbReference>
<feature type="chain" id="PRO_5003847501" evidence="1">
    <location>
        <begin position="24"/>
        <end position="441"/>
    </location>
</feature>
<proteinExistence type="predicted"/>
<dbReference type="Gene3D" id="3.10.180.10">
    <property type="entry name" value="2,3-Dihydroxybiphenyl 1,2-Dioxygenase, domain 1"/>
    <property type="match status" value="2"/>
</dbReference>
<reference evidence="3 4" key="1">
    <citation type="journal article" date="2012" name="J. Bacteriol.">
        <title>Draft Genome Sequence of Cecembia lonarensis Strain LW9T, Isolated from Lonar Lake, a Haloalkaline Lake in India.</title>
        <authorList>
            <person name="Shivaji S."/>
            <person name="Ara S."/>
            <person name="Singh A."/>
            <person name="Pinnaka A.K."/>
        </authorList>
    </citation>
    <scope>NUCLEOTIDE SEQUENCE [LARGE SCALE GENOMIC DNA]</scope>
    <source>
        <strain evidence="3 4">LW9</strain>
    </source>
</reference>
<dbReference type="InterPro" id="IPR037523">
    <property type="entry name" value="VOC_core"/>
</dbReference>